<dbReference type="RefSeq" id="WP_109812697.1">
    <property type="nucleotide sequence ID" value="NZ_QGKU01000048.1"/>
</dbReference>
<evidence type="ECO:0000256" key="1">
    <source>
        <dbReference type="ARBA" id="ARBA00023002"/>
    </source>
</evidence>
<dbReference type="OrthoDB" id="9806601at2"/>
<dbReference type="Gene3D" id="3.30.9.10">
    <property type="entry name" value="D-Amino Acid Oxidase, subunit A, domain 2"/>
    <property type="match status" value="1"/>
</dbReference>
<evidence type="ECO:0000313" key="3">
    <source>
        <dbReference type="EMBL" id="PWR01656.1"/>
    </source>
</evidence>
<dbReference type="PANTHER" id="PTHR13847">
    <property type="entry name" value="SARCOSINE DEHYDROGENASE-RELATED"/>
    <property type="match status" value="1"/>
</dbReference>
<dbReference type="InterPro" id="IPR006076">
    <property type="entry name" value="FAD-dep_OxRdtase"/>
</dbReference>
<dbReference type="InterPro" id="IPR036188">
    <property type="entry name" value="FAD/NAD-bd_sf"/>
</dbReference>
<dbReference type="Pfam" id="PF01266">
    <property type="entry name" value="DAO"/>
    <property type="match status" value="1"/>
</dbReference>
<evidence type="ECO:0000313" key="4">
    <source>
        <dbReference type="Proteomes" id="UP000245680"/>
    </source>
</evidence>
<gene>
    <name evidence="3" type="ORF">DKT77_16150</name>
</gene>
<keyword evidence="4" id="KW-1185">Reference proteome</keyword>
<dbReference type="Proteomes" id="UP000245680">
    <property type="component" value="Unassembled WGS sequence"/>
</dbReference>
<dbReference type="GO" id="GO:0005737">
    <property type="term" value="C:cytoplasm"/>
    <property type="evidence" value="ECO:0007669"/>
    <property type="project" value="TreeGrafter"/>
</dbReference>
<sequence>MQETLWAESCSERVEAPPLDRSARVDLAIIGGGFTGCAAALEAARTGACVALLEAGEIGQGASGRNVGLVNAGLWLPPDTILAQMGAGPGRRLIDALACAPDRVFELISRHDIACEPVRAGTLHCAHAPGALPALADRLRQGNRLGAPLRLLDAAETAARTGTAAFHGALLDPRAGTVQPLAYCRGLARAAAQAGARLHGTTPVTALARDDAADGWRLEAGGHSLRARRVLLATNAYHGGMAAPLRPEFVTVRYSQFATAPLPPELRRSVLAGGEGAWDTALVMSSFRCDAQGRLVLGGMGDAAGPTGPVHRAWARGRLAALFPQLAEQPFAHVWSGRIAMTGDHLPRIVAFGPGALACFGYSGRGIAPGTVFGTAAARALLLDETDGLPVAPVLSHSEPLRRARAALFEAGASAMHALQVRPCRRSRGG</sequence>
<dbReference type="GO" id="GO:0016491">
    <property type="term" value="F:oxidoreductase activity"/>
    <property type="evidence" value="ECO:0007669"/>
    <property type="project" value="UniProtKB-KW"/>
</dbReference>
<proteinExistence type="predicted"/>
<dbReference type="AlphaFoldDB" id="A0A2V2LEI3"/>
<evidence type="ECO:0000259" key="2">
    <source>
        <dbReference type="Pfam" id="PF01266"/>
    </source>
</evidence>
<dbReference type="EMBL" id="QGKU01000048">
    <property type="protein sequence ID" value="PWR01656.1"/>
    <property type="molecule type" value="Genomic_DNA"/>
</dbReference>
<keyword evidence="1" id="KW-0560">Oxidoreductase</keyword>
<feature type="domain" description="FAD dependent oxidoreductase" evidence="2">
    <location>
        <begin position="26"/>
        <end position="379"/>
    </location>
</feature>
<protein>
    <submittedName>
        <fullName evidence="3">FAD-dependent oxidoreductase</fullName>
    </submittedName>
</protein>
<dbReference type="PANTHER" id="PTHR13847:SF281">
    <property type="entry name" value="FAD DEPENDENT OXIDOREDUCTASE DOMAIN-CONTAINING PROTEIN"/>
    <property type="match status" value="1"/>
</dbReference>
<dbReference type="Gene3D" id="3.50.50.60">
    <property type="entry name" value="FAD/NAD(P)-binding domain"/>
    <property type="match status" value="1"/>
</dbReference>
<name>A0A2V2LEI3_9RHOB</name>
<comment type="caution">
    <text evidence="3">The sequence shown here is derived from an EMBL/GenBank/DDBJ whole genome shotgun (WGS) entry which is preliminary data.</text>
</comment>
<reference evidence="3 4" key="1">
    <citation type="submission" date="2018-05" db="EMBL/GenBank/DDBJ databases">
        <title>Rhodobacteraceae gen. nov., sp. nov. isolated from sea water.</title>
        <authorList>
            <person name="Ren Y."/>
        </authorList>
    </citation>
    <scope>NUCLEOTIDE SEQUENCE [LARGE SCALE GENOMIC DNA]</scope>
    <source>
        <strain evidence="3 4">TG-679</strain>
    </source>
</reference>
<dbReference type="SUPFAM" id="SSF51905">
    <property type="entry name" value="FAD/NAD(P)-binding domain"/>
    <property type="match status" value="1"/>
</dbReference>
<organism evidence="3 4">
    <name type="scientific">Meridianimarinicoccus roseus</name>
    <dbReference type="NCBI Taxonomy" id="2072018"/>
    <lineage>
        <taxon>Bacteria</taxon>
        <taxon>Pseudomonadati</taxon>
        <taxon>Pseudomonadota</taxon>
        <taxon>Alphaproteobacteria</taxon>
        <taxon>Rhodobacterales</taxon>
        <taxon>Paracoccaceae</taxon>
        <taxon>Meridianimarinicoccus</taxon>
    </lineage>
</organism>
<accession>A0A2V2LEI3</accession>